<organism evidence="1">
    <name type="scientific">marine sediment metagenome</name>
    <dbReference type="NCBI Taxonomy" id="412755"/>
    <lineage>
        <taxon>unclassified sequences</taxon>
        <taxon>metagenomes</taxon>
        <taxon>ecological metagenomes</taxon>
    </lineage>
</organism>
<dbReference type="AlphaFoldDB" id="X1CDQ0"/>
<feature type="non-terminal residue" evidence="1">
    <location>
        <position position="267"/>
    </location>
</feature>
<comment type="caution">
    <text evidence="1">The sequence shown here is derived from an EMBL/GenBank/DDBJ whole genome shotgun (WGS) entry which is preliminary data.</text>
</comment>
<protein>
    <submittedName>
        <fullName evidence="1">Uncharacterized protein</fullName>
    </submittedName>
</protein>
<name>X1CDQ0_9ZZZZ</name>
<evidence type="ECO:0000313" key="1">
    <source>
        <dbReference type="EMBL" id="GAG82366.1"/>
    </source>
</evidence>
<reference evidence="1" key="1">
    <citation type="journal article" date="2014" name="Front. Microbiol.">
        <title>High frequency of phylogenetically diverse reductive dehalogenase-homologous genes in deep subseafloor sedimentary metagenomes.</title>
        <authorList>
            <person name="Kawai M."/>
            <person name="Futagami T."/>
            <person name="Toyoda A."/>
            <person name="Takaki Y."/>
            <person name="Nishi S."/>
            <person name="Hori S."/>
            <person name="Arai W."/>
            <person name="Tsubouchi T."/>
            <person name="Morono Y."/>
            <person name="Uchiyama I."/>
            <person name="Ito T."/>
            <person name="Fujiyama A."/>
            <person name="Inagaki F."/>
            <person name="Takami H."/>
        </authorList>
    </citation>
    <scope>NUCLEOTIDE SEQUENCE</scope>
    <source>
        <strain evidence="1">Expedition CK06-06</strain>
    </source>
</reference>
<accession>X1CDQ0</accession>
<sequence length="267" mass="31900">MELNKPSNIDAFQLDFNTIYINSQNYFVRKVPYWVIKILVDNDSIVVENQFYKLKTQNHLGFQVKTIENNSIEISKIGMPDSKNYENEENGLSDVSKRLNELIEHIADFGKYKRRLGEYKFRCMDLEQNREITQVIKDLEQKESRLVNITSSLKRNIEEDLNTTKSYIQKSHGLEPDLLSYNYKPLIWMSDQIIKIIQERIEQWKNEIDKFYSFKDIYKKLHPLIKKKTVEKAKVKQKFQGKKFPLFAFDVNNLVISFKHKYPNYFS</sequence>
<dbReference type="EMBL" id="BART01011228">
    <property type="protein sequence ID" value="GAG82366.1"/>
    <property type="molecule type" value="Genomic_DNA"/>
</dbReference>
<proteinExistence type="predicted"/>
<gene>
    <name evidence="1" type="ORF">S01H4_24018</name>
</gene>